<feature type="region of interest" description="Disordered" evidence="1">
    <location>
        <begin position="1"/>
        <end position="23"/>
    </location>
</feature>
<organism evidence="2">
    <name type="scientific">marine metagenome</name>
    <dbReference type="NCBI Taxonomy" id="408172"/>
    <lineage>
        <taxon>unclassified sequences</taxon>
        <taxon>metagenomes</taxon>
        <taxon>ecological metagenomes</taxon>
    </lineage>
</organism>
<accession>A0A383CHH7</accession>
<name>A0A383CHH7_9ZZZZ</name>
<sequence>MARVSPPGPLDEHRRGVAQMPGPGAASYESIEIILRVHPVSVSSTQFAYEVEIDRVLLLAQGFSKIGYRLPEVSMP</sequence>
<dbReference type="EMBL" id="UINC01208849">
    <property type="protein sequence ID" value="SVE31601.1"/>
    <property type="molecule type" value="Genomic_DNA"/>
</dbReference>
<evidence type="ECO:0000256" key="1">
    <source>
        <dbReference type="SAM" id="MobiDB-lite"/>
    </source>
</evidence>
<evidence type="ECO:0000313" key="2">
    <source>
        <dbReference type="EMBL" id="SVE31601.1"/>
    </source>
</evidence>
<reference evidence="2" key="1">
    <citation type="submission" date="2018-05" db="EMBL/GenBank/DDBJ databases">
        <authorList>
            <person name="Lanie J.A."/>
            <person name="Ng W.-L."/>
            <person name="Kazmierczak K.M."/>
            <person name="Andrzejewski T.M."/>
            <person name="Davidsen T.M."/>
            <person name="Wayne K.J."/>
            <person name="Tettelin H."/>
            <person name="Glass J.I."/>
            <person name="Rusch D."/>
            <person name="Podicherti R."/>
            <person name="Tsui H.-C.T."/>
            <person name="Winkler M.E."/>
        </authorList>
    </citation>
    <scope>NUCLEOTIDE SEQUENCE</scope>
</reference>
<proteinExistence type="predicted"/>
<gene>
    <name evidence="2" type="ORF">METZ01_LOCUS484455</name>
</gene>
<protein>
    <submittedName>
        <fullName evidence="2">Uncharacterized protein</fullName>
    </submittedName>
</protein>
<feature type="non-terminal residue" evidence="2">
    <location>
        <position position="76"/>
    </location>
</feature>
<dbReference type="AlphaFoldDB" id="A0A383CHH7"/>